<dbReference type="SUPFAM" id="SSF46785">
    <property type="entry name" value="Winged helix' DNA-binding domain"/>
    <property type="match status" value="1"/>
</dbReference>
<evidence type="ECO:0000313" key="2">
    <source>
        <dbReference type="EMBL" id="MBE1486080.1"/>
    </source>
</evidence>
<accession>A0A927M3E5</accession>
<evidence type="ECO:0000259" key="1">
    <source>
        <dbReference type="SMART" id="SM00418"/>
    </source>
</evidence>
<dbReference type="Proteomes" id="UP000649753">
    <property type="component" value="Unassembled WGS sequence"/>
</dbReference>
<dbReference type="PANTHER" id="PTHR38600:SF1">
    <property type="entry name" value="TRANSCRIPTIONAL REGULATORY PROTEIN"/>
    <property type="match status" value="1"/>
</dbReference>
<dbReference type="InterPro" id="IPR001845">
    <property type="entry name" value="HTH_ArsR_DNA-bd_dom"/>
</dbReference>
<gene>
    <name evidence="2" type="ORF">H4W31_001718</name>
</gene>
<dbReference type="GO" id="GO:0003700">
    <property type="term" value="F:DNA-binding transcription factor activity"/>
    <property type="evidence" value="ECO:0007669"/>
    <property type="project" value="InterPro"/>
</dbReference>
<dbReference type="Pfam" id="PF12840">
    <property type="entry name" value="HTH_20"/>
    <property type="match status" value="1"/>
</dbReference>
<organism evidence="2 3">
    <name type="scientific">Plantactinospora soyae</name>
    <dbReference type="NCBI Taxonomy" id="1544732"/>
    <lineage>
        <taxon>Bacteria</taxon>
        <taxon>Bacillati</taxon>
        <taxon>Actinomycetota</taxon>
        <taxon>Actinomycetes</taxon>
        <taxon>Micromonosporales</taxon>
        <taxon>Micromonosporaceae</taxon>
        <taxon>Plantactinospora</taxon>
    </lineage>
</organism>
<dbReference type="AlphaFoldDB" id="A0A927M3E5"/>
<dbReference type="Gene3D" id="1.10.10.10">
    <property type="entry name" value="Winged helix-like DNA-binding domain superfamily/Winged helix DNA-binding domain"/>
    <property type="match status" value="1"/>
</dbReference>
<dbReference type="InterPro" id="IPR036390">
    <property type="entry name" value="WH_DNA-bd_sf"/>
</dbReference>
<dbReference type="SMART" id="SM00418">
    <property type="entry name" value="HTH_ARSR"/>
    <property type="match status" value="1"/>
</dbReference>
<reference evidence="2" key="1">
    <citation type="submission" date="2020-10" db="EMBL/GenBank/DDBJ databases">
        <title>Sequencing the genomes of 1000 actinobacteria strains.</title>
        <authorList>
            <person name="Klenk H.-P."/>
        </authorList>
    </citation>
    <scope>NUCLEOTIDE SEQUENCE</scope>
    <source>
        <strain evidence="2">DSM 46832</strain>
    </source>
</reference>
<dbReference type="PANTHER" id="PTHR38600">
    <property type="entry name" value="TRANSCRIPTIONAL REGULATORY PROTEIN"/>
    <property type="match status" value="1"/>
</dbReference>
<comment type="caution">
    <text evidence="2">The sequence shown here is derived from an EMBL/GenBank/DDBJ whole genome shotgun (WGS) entry which is preliminary data.</text>
</comment>
<protein>
    <submittedName>
        <fullName evidence="2">Transcriptional regulator</fullName>
    </submittedName>
</protein>
<feature type="domain" description="HTH arsR-type" evidence="1">
    <location>
        <begin position="13"/>
        <end position="103"/>
    </location>
</feature>
<dbReference type="EMBL" id="JADBEB010000001">
    <property type="protein sequence ID" value="MBE1486080.1"/>
    <property type="molecule type" value="Genomic_DNA"/>
</dbReference>
<dbReference type="CDD" id="cd00090">
    <property type="entry name" value="HTH_ARSR"/>
    <property type="match status" value="1"/>
</dbReference>
<keyword evidence="3" id="KW-1185">Reference proteome</keyword>
<dbReference type="RefSeq" id="WP_192766164.1">
    <property type="nucleotide sequence ID" value="NZ_JADBEB010000001.1"/>
</dbReference>
<name>A0A927M3E5_9ACTN</name>
<dbReference type="InterPro" id="IPR036388">
    <property type="entry name" value="WH-like_DNA-bd_sf"/>
</dbReference>
<sequence length="117" mass="12885">MSRPGPTGDELVRVLATLANPHRFRVVAALVRERNYVSRLARQLGISRALLQVHLRKLEAAGLVSAQLEVSEDGKAMKFYEVNQFDFRLTPDAVEAAAQTLSLPDPGDQDVEKGSRS</sequence>
<dbReference type="InterPro" id="IPR011991">
    <property type="entry name" value="ArsR-like_HTH"/>
</dbReference>
<proteinExistence type="predicted"/>
<evidence type="ECO:0000313" key="3">
    <source>
        <dbReference type="Proteomes" id="UP000649753"/>
    </source>
</evidence>